<evidence type="ECO:0000256" key="1">
    <source>
        <dbReference type="SAM" id="MobiDB-lite"/>
    </source>
</evidence>
<feature type="compositionally biased region" description="Basic residues" evidence="1">
    <location>
        <begin position="196"/>
        <end position="209"/>
    </location>
</feature>
<organism evidence="2 3">
    <name type="scientific">Thermaerobacter subterraneus DSM 13965</name>
    <dbReference type="NCBI Taxonomy" id="867903"/>
    <lineage>
        <taxon>Bacteria</taxon>
        <taxon>Bacillati</taxon>
        <taxon>Bacillota</taxon>
        <taxon>Clostridia</taxon>
        <taxon>Eubacteriales</taxon>
        <taxon>Clostridiales Family XVII. Incertae Sedis</taxon>
        <taxon>Thermaerobacter</taxon>
    </lineage>
</organism>
<accession>K6PMB0</accession>
<feature type="compositionally biased region" description="Basic residues" evidence="1">
    <location>
        <begin position="226"/>
        <end position="238"/>
    </location>
</feature>
<name>K6PMB0_9FIRM</name>
<evidence type="ECO:0000313" key="2">
    <source>
        <dbReference type="EMBL" id="EKP93992.1"/>
    </source>
</evidence>
<evidence type="ECO:0000313" key="3">
    <source>
        <dbReference type="Proteomes" id="UP000005710"/>
    </source>
</evidence>
<dbReference type="HOGENOM" id="CLU_038266_0_0_9"/>
<gene>
    <name evidence="2" type="ORF">ThesuDRAFT_01711</name>
</gene>
<dbReference type="eggNOG" id="ENOG5031S9P">
    <property type="taxonomic scope" value="Bacteria"/>
</dbReference>
<sequence>MTPRPRAHTTGEGGGEGSDGNVRPAGHRHRPTAGFLAPAAGAGGGRLYPPGGGLRARAAPAERIPVRQLVLPGRPGPRLAGTAPERAVAGRPPDPGRSGGGPGRGSRRHWRDLGGTRPGRKRAAGFSGSGRILEPDGRGAAVRLRRPVPGRAGVDFRGPGHNRRRGRPRGPVPPARCRPGGGRFLPALHAGPGSASRHRRHRRRRHPRRPAGQNPRRLRGSGAARGRCRARGARHPPCRRGGGNGAAGAPSRPGGDPNGVAAADPVTTPPAGTGAGPAGRGEAVPASEADPLFRDWRARVVRAIVAFIHDEHRWHLMQRLVARRYAHLAPDERHQALAYARRHLATAPARDGQLRYQLSRQVAAYVEGAGLLLVDGFLRFRCRDYVEALELAVDRAVDEYLLDREYRDFVRLLRQFVDLQVPRLDVVHVVVEPSGAFTMTDEQGRAVSLPPGEAWVAGPGEGVAPDPGDALVSALVTVAARRFVVHLRRRNQGLGGDTRDMLEQVFGNRVEVCTGCTRCRPRQRRPAAPAPPIR</sequence>
<protein>
    <submittedName>
        <fullName evidence="2">YtxC family protein</fullName>
    </submittedName>
</protein>
<feature type="region of interest" description="Disordered" evidence="1">
    <location>
        <begin position="1"/>
        <end position="286"/>
    </location>
</feature>
<dbReference type="Proteomes" id="UP000005710">
    <property type="component" value="Unassembled WGS sequence"/>
</dbReference>
<proteinExistence type="predicted"/>
<feature type="compositionally biased region" description="Gly residues" evidence="1">
    <location>
        <begin position="41"/>
        <end position="54"/>
    </location>
</feature>
<dbReference type="Pfam" id="PF08812">
    <property type="entry name" value="YtxC"/>
    <property type="match status" value="1"/>
</dbReference>
<comment type="caution">
    <text evidence="2">The sequence shown here is derived from an EMBL/GenBank/DDBJ whole genome shotgun (WGS) entry which is preliminary data.</text>
</comment>
<reference evidence="2" key="2">
    <citation type="submission" date="2012-10" db="EMBL/GenBank/DDBJ databases">
        <title>Improved high-quality draft of Thermaerobacter subterraneus C21, DSM 13965.</title>
        <authorList>
            <consortium name="DOE Joint Genome Institute"/>
            <person name="Eisen J."/>
            <person name="Huntemann M."/>
            <person name="Wei C.-L."/>
            <person name="Han J."/>
            <person name="Detter J.C."/>
            <person name="Han C."/>
            <person name="Tapia R."/>
            <person name="Chen A."/>
            <person name="Kyrpides N."/>
            <person name="Mavromatis K."/>
            <person name="Markowitz V."/>
            <person name="Szeto E."/>
            <person name="Ivanova N."/>
            <person name="Mikhailova N."/>
            <person name="Ovchinnikova G."/>
            <person name="Pagani I."/>
            <person name="Pati A."/>
            <person name="Goodwin L."/>
            <person name="Nordberg H.P."/>
            <person name="Cantor M.N."/>
            <person name="Hua S.X."/>
            <person name="Woyke T."/>
            <person name="Eisen J."/>
            <person name="Klenk H.-P."/>
        </authorList>
    </citation>
    <scope>NUCLEOTIDE SEQUENCE [LARGE SCALE GENOMIC DNA]</scope>
    <source>
        <strain evidence="2">DSM 13965</strain>
    </source>
</reference>
<keyword evidence="3" id="KW-1185">Reference proteome</keyword>
<feature type="compositionally biased region" description="Low complexity" evidence="1">
    <location>
        <begin position="247"/>
        <end position="272"/>
    </location>
</feature>
<dbReference type="AlphaFoldDB" id="K6PMB0"/>
<dbReference type="STRING" id="867903.ThesuDRAFT_01711"/>
<dbReference type="InterPro" id="IPR014199">
    <property type="entry name" value="Spore_YtxC"/>
</dbReference>
<reference evidence="2" key="1">
    <citation type="submission" date="2010-10" db="EMBL/GenBank/DDBJ databases">
        <authorList>
            <consortium name="US DOE Joint Genome Institute (JGI-PGF)"/>
            <person name="Lucas S."/>
            <person name="Copeland A."/>
            <person name="Lapidus A."/>
            <person name="Bruce D."/>
            <person name="Goodwin L."/>
            <person name="Pitluck S."/>
            <person name="Kyrpides N."/>
            <person name="Mavromatis K."/>
            <person name="Detter J.C."/>
            <person name="Han C."/>
            <person name="Land M."/>
            <person name="Hauser L."/>
            <person name="Markowitz V."/>
            <person name="Cheng J.-F."/>
            <person name="Hugenholtz P."/>
            <person name="Woyke T."/>
            <person name="Wu D."/>
            <person name="Pukall R."/>
            <person name="Wahrenburg C."/>
            <person name="Brambilla E."/>
            <person name="Klenk H.-P."/>
            <person name="Eisen J.A."/>
        </authorList>
    </citation>
    <scope>NUCLEOTIDE SEQUENCE [LARGE SCALE GENOMIC DNA]</scope>
    <source>
        <strain evidence="2">DSM 13965</strain>
    </source>
</reference>
<dbReference type="EMBL" id="AENY02000003">
    <property type="protein sequence ID" value="EKP93992.1"/>
    <property type="molecule type" value="Genomic_DNA"/>
</dbReference>